<dbReference type="Gene3D" id="3.90.550.20">
    <property type="match status" value="1"/>
</dbReference>
<organism evidence="2 3">
    <name type="scientific">Adineta steineri</name>
    <dbReference type="NCBI Taxonomy" id="433720"/>
    <lineage>
        <taxon>Eukaryota</taxon>
        <taxon>Metazoa</taxon>
        <taxon>Spiralia</taxon>
        <taxon>Gnathifera</taxon>
        <taxon>Rotifera</taxon>
        <taxon>Eurotatoria</taxon>
        <taxon>Bdelloidea</taxon>
        <taxon>Adinetida</taxon>
        <taxon>Adinetidae</taxon>
        <taxon>Adineta</taxon>
    </lineage>
</organism>
<keyword evidence="1" id="KW-0808">Transferase</keyword>
<dbReference type="GO" id="GO:0000030">
    <property type="term" value="F:mannosyltransferase activity"/>
    <property type="evidence" value="ECO:0007669"/>
    <property type="project" value="TreeGrafter"/>
</dbReference>
<name>A0A818SU18_9BILA</name>
<comment type="caution">
    <text evidence="2">The sequence shown here is derived from an EMBL/GenBank/DDBJ whole genome shotgun (WGS) entry which is preliminary data.</text>
</comment>
<reference evidence="2" key="1">
    <citation type="submission" date="2021-02" db="EMBL/GenBank/DDBJ databases">
        <authorList>
            <person name="Nowell W R."/>
        </authorList>
    </citation>
    <scope>NUCLEOTIDE SEQUENCE</scope>
</reference>
<evidence type="ECO:0000256" key="1">
    <source>
        <dbReference type="ARBA" id="ARBA00022679"/>
    </source>
</evidence>
<dbReference type="GO" id="GO:0051999">
    <property type="term" value="P:mannosyl-inositol phosphorylceramide biosynthetic process"/>
    <property type="evidence" value="ECO:0007669"/>
    <property type="project" value="TreeGrafter"/>
</dbReference>
<accession>A0A818SU18</accession>
<dbReference type="SUPFAM" id="SSF53448">
    <property type="entry name" value="Nucleotide-diphospho-sugar transferases"/>
    <property type="match status" value="1"/>
</dbReference>
<evidence type="ECO:0000313" key="3">
    <source>
        <dbReference type="Proteomes" id="UP000663844"/>
    </source>
</evidence>
<dbReference type="InterPro" id="IPR051706">
    <property type="entry name" value="Glycosyltransferase_domain"/>
</dbReference>
<gene>
    <name evidence="2" type="ORF">OXD698_LOCUS10351</name>
</gene>
<dbReference type="InterPro" id="IPR029044">
    <property type="entry name" value="Nucleotide-diphossugar_trans"/>
</dbReference>
<sequence length="799" mass="95251">MLQRYSVKKSLMEKDLLKYANVSWPQHRIPRIIHQTYRTYNIPEIWNTSIQSIIETNYKDFQYHRWSHEDMRLFVQKHQPEFYRKTYINYKYDMQRIDSFRYVLMYHVGGIYIDMDNGCNYPLKYIVTTMEALDPYSPYLALFPAEDTFGLQTDFIISTSNHPIFKQFISNLHLFNHNYLLHHLTILLSAGPLYATFQERFFNQTEKQIVRILDNQIYNTIFWKTNGGTCIKRKSPVDYLSKKFRNENHRSANYIENMSNECFFEIFDYLDGYEIYEAFSNLNSRFQQLLHSSTLLYKIKLDVSTSEEIFKKNCSQIIDRHQPQIFSIHLSMKNVMFPATSLFIVISQCMHLESLVLYNIRAHLLHSLLKNLTKLPSLFLLKINTYNSFTLQEISDTYQFTFALPKLKYFEFDTDTYDTTNLILPLSIATHQQFSHITCFCIGQSCSYKELFPIISYTPELYRLKLSYAVYDDEPDIENVLQISLKNLKYLSFERFEMEFNELKLFMKKILIPKLEFLRVNVEYNDIVCFNANQWEELICKNFPHLKKFYLKYPEDYHRECVILKNSTQLKQFFSSFWIERQWLLNIEINDSSIIYAIHSSTQNDVINSSIQFILRSNNYSDEFCIFLKSAIDSLSPTIGQIYYLEISDISLNRFIQILNFLPKLSSLKISSLSLKQCKCLSNDENELLNVITNQNQIRKIILEQMNDIEETCFLLEHCTKMTYLKIDSINTINIELFLRIILLKIQTKPNHQLKLLSFYISAADDKMIETLQTMIDFEKLLLNYTIKRSMENIILEWK</sequence>
<dbReference type="AlphaFoldDB" id="A0A818SU18"/>
<dbReference type="SUPFAM" id="SSF52047">
    <property type="entry name" value="RNI-like"/>
    <property type="match status" value="1"/>
</dbReference>
<dbReference type="EMBL" id="CAJOAZ010000548">
    <property type="protein sequence ID" value="CAF3672491.1"/>
    <property type="molecule type" value="Genomic_DNA"/>
</dbReference>
<dbReference type="Pfam" id="PF04488">
    <property type="entry name" value="Gly_transf_sug"/>
    <property type="match status" value="1"/>
</dbReference>
<proteinExistence type="predicted"/>
<dbReference type="Proteomes" id="UP000663844">
    <property type="component" value="Unassembled WGS sequence"/>
</dbReference>
<dbReference type="PANTHER" id="PTHR32385">
    <property type="entry name" value="MANNOSYL PHOSPHORYLINOSITOL CERAMIDE SYNTHASE"/>
    <property type="match status" value="1"/>
</dbReference>
<dbReference type="GO" id="GO:0016020">
    <property type="term" value="C:membrane"/>
    <property type="evidence" value="ECO:0007669"/>
    <property type="project" value="GOC"/>
</dbReference>
<protein>
    <submittedName>
        <fullName evidence="2">Uncharacterized protein</fullName>
    </submittedName>
</protein>
<dbReference type="InterPro" id="IPR007577">
    <property type="entry name" value="GlycoTrfase_DXD_sugar-bd_CS"/>
</dbReference>
<dbReference type="PANTHER" id="PTHR32385:SF15">
    <property type="entry name" value="INOSITOL PHOSPHOCERAMIDE MANNOSYLTRANSFERASE 1"/>
    <property type="match status" value="1"/>
</dbReference>
<evidence type="ECO:0000313" key="2">
    <source>
        <dbReference type="EMBL" id="CAF3672491.1"/>
    </source>
</evidence>